<dbReference type="GO" id="GO:0003824">
    <property type="term" value="F:catalytic activity"/>
    <property type="evidence" value="ECO:0007669"/>
    <property type="project" value="InterPro"/>
</dbReference>
<dbReference type="GO" id="GO:0046872">
    <property type="term" value="F:metal ion binding"/>
    <property type="evidence" value="ECO:0007669"/>
    <property type="project" value="UniProtKB-KW"/>
</dbReference>
<keyword evidence="3" id="KW-0949">S-adenosyl-L-methionine</keyword>
<evidence type="ECO:0000256" key="3">
    <source>
        <dbReference type="ARBA" id="ARBA00022691"/>
    </source>
</evidence>
<dbReference type="SFLD" id="SFLDS00029">
    <property type="entry name" value="Radical_SAM"/>
    <property type="match status" value="1"/>
</dbReference>
<comment type="caution">
    <text evidence="7">The sequence shown here is derived from an EMBL/GenBank/DDBJ whole genome shotgun (WGS) entry which is preliminary data.</text>
</comment>
<dbReference type="SUPFAM" id="SSF102114">
    <property type="entry name" value="Radical SAM enzymes"/>
    <property type="match status" value="1"/>
</dbReference>
<dbReference type="Gene3D" id="3.20.20.70">
    <property type="entry name" value="Aldolase class I"/>
    <property type="match status" value="1"/>
</dbReference>
<protein>
    <submittedName>
        <fullName evidence="7">Anaerobic ribonucleotide reductase-activating protein</fullName>
    </submittedName>
</protein>
<accession>A0A1V5ZL07</accession>
<dbReference type="Pfam" id="PF13353">
    <property type="entry name" value="Fer4_12"/>
    <property type="match status" value="1"/>
</dbReference>
<reference evidence="7" key="1">
    <citation type="submission" date="2017-02" db="EMBL/GenBank/DDBJ databases">
        <title>Delving into the versatile metabolic prowess of the omnipresent phylum Bacteroidetes.</title>
        <authorList>
            <person name="Nobu M.K."/>
            <person name="Mei R."/>
            <person name="Narihiro T."/>
            <person name="Kuroda K."/>
            <person name="Liu W.-T."/>
        </authorList>
    </citation>
    <scope>NUCLEOTIDE SEQUENCE</scope>
    <source>
        <strain evidence="7">ADurb.Bin160</strain>
    </source>
</reference>
<comment type="cofactor">
    <cofactor evidence="1">
        <name>[4Fe-4S] cluster</name>
        <dbReference type="ChEBI" id="CHEBI:49883"/>
    </cofactor>
</comment>
<evidence type="ECO:0000256" key="2">
    <source>
        <dbReference type="ARBA" id="ARBA00022485"/>
    </source>
</evidence>
<sequence length="172" mass="20087">MYLNVKVPFNSTFMDYFDNESMAVVIYIMGCSHNCKGCHNKQFQDFYYEKNTKMFTSIELADEIIKVARKNETDKVCFEGGDPLYPQNIHAVKDLLIRLSMNGIKTAIYTGYDIDIVKPYELNFDFIKCGTFDINQTQEVKKTDEYMSLASTNQKIYNRKYQLISENGILFF</sequence>
<dbReference type="InterPro" id="IPR007197">
    <property type="entry name" value="rSAM"/>
</dbReference>
<evidence type="ECO:0000256" key="6">
    <source>
        <dbReference type="ARBA" id="ARBA00023014"/>
    </source>
</evidence>
<evidence type="ECO:0000313" key="7">
    <source>
        <dbReference type="EMBL" id="OQB40863.1"/>
    </source>
</evidence>
<dbReference type="PANTHER" id="PTHR30352">
    <property type="entry name" value="PYRUVATE FORMATE-LYASE-ACTIVATING ENZYME"/>
    <property type="match status" value="1"/>
</dbReference>
<proteinExistence type="predicted"/>
<keyword evidence="6" id="KW-0411">Iron-sulfur</keyword>
<dbReference type="AlphaFoldDB" id="A0A1V5ZL07"/>
<dbReference type="CDD" id="cd01335">
    <property type="entry name" value="Radical_SAM"/>
    <property type="match status" value="1"/>
</dbReference>
<evidence type="ECO:0000256" key="5">
    <source>
        <dbReference type="ARBA" id="ARBA00023004"/>
    </source>
</evidence>
<gene>
    <name evidence="7" type="ORF">BWY04_01182</name>
</gene>
<dbReference type="GO" id="GO:0051539">
    <property type="term" value="F:4 iron, 4 sulfur cluster binding"/>
    <property type="evidence" value="ECO:0007669"/>
    <property type="project" value="UniProtKB-KW"/>
</dbReference>
<organism evidence="7">
    <name type="scientific">candidate division CPR1 bacterium ADurb.Bin160</name>
    <dbReference type="NCBI Taxonomy" id="1852826"/>
    <lineage>
        <taxon>Bacteria</taxon>
        <taxon>candidate division CPR1</taxon>
    </lineage>
</organism>
<keyword evidence="2" id="KW-0004">4Fe-4S</keyword>
<keyword evidence="4" id="KW-0479">Metal-binding</keyword>
<name>A0A1V5ZL07_9BACT</name>
<evidence type="ECO:0000256" key="4">
    <source>
        <dbReference type="ARBA" id="ARBA00022723"/>
    </source>
</evidence>
<keyword evidence="5" id="KW-0408">Iron</keyword>
<dbReference type="Proteomes" id="UP000485621">
    <property type="component" value="Unassembled WGS sequence"/>
</dbReference>
<dbReference type="InterPro" id="IPR058240">
    <property type="entry name" value="rSAM_sf"/>
</dbReference>
<dbReference type="EMBL" id="MWDB01000030">
    <property type="protein sequence ID" value="OQB40863.1"/>
    <property type="molecule type" value="Genomic_DNA"/>
</dbReference>
<evidence type="ECO:0000256" key="1">
    <source>
        <dbReference type="ARBA" id="ARBA00001966"/>
    </source>
</evidence>
<dbReference type="InterPro" id="IPR034457">
    <property type="entry name" value="Organic_radical-activating"/>
</dbReference>
<dbReference type="InterPro" id="IPR013785">
    <property type="entry name" value="Aldolase_TIM"/>
</dbReference>